<proteinExistence type="predicted"/>
<sequence>MNRPTAAVLCVLAVLVAGCTDATDQAPQTPPQHPTSSSPDSAPSTPGRPATTAAARTAEVPTPPQGTRAPPTAGYQCLEGDAAIYDVCADHEAWLEGQREYARCLEHDGTWDVRSQACVHRPSTAASNPDRMPSDPEFRDSNGETYEEYCARTKQPLHSCAAG</sequence>
<gene>
    <name evidence="3" type="ORF">GCM10009675_31240</name>
</gene>
<feature type="region of interest" description="Disordered" evidence="1">
    <location>
        <begin position="23"/>
        <end position="75"/>
    </location>
</feature>
<evidence type="ECO:0000256" key="1">
    <source>
        <dbReference type="SAM" id="MobiDB-lite"/>
    </source>
</evidence>
<feature type="compositionally biased region" description="Low complexity" evidence="1">
    <location>
        <begin position="34"/>
        <end position="60"/>
    </location>
</feature>
<organism evidence="3 4">
    <name type="scientific">Prauserella alba</name>
    <dbReference type="NCBI Taxonomy" id="176898"/>
    <lineage>
        <taxon>Bacteria</taxon>
        <taxon>Bacillati</taxon>
        <taxon>Actinomycetota</taxon>
        <taxon>Actinomycetes</taxon>
        <taxon>Pseudonocardiales</taxon>
        <taxon>Pseudonocardiaceae</taxon>
        <taxon>Prauserella</taxon>
    </lineage>
</organism>
<feature type="chain" id="PRO_5046923152" description="Chitin binding Peritrophin-A domain-containing protein" evidence="2">
    <location>
        <begin position="23"/>
        <end position="163"/>
    </location>
</feature>
<keyword evidence="2" id="KW-0732">Signal</keyword>
<accession>A0ABN1VF97</accession>
<protein>
    <recommendedName>
        <fullName evidence="5">Chitin binding Peritrophin-A domain-containing protein</fullName>
    </recommendedName>
</protein>
<name>A0ABN1VF97_9PSEU</name>
<dbReference type="PROSITE" id="PS51257">
    <property type="entry name" value="PROKAR_LIPOPROTEIN"/>
    <property type="match status" value="1"/>
</dbReference>
<evidence type="ECO:0008006" key="5">
    <source>
        <dbReference type="Google" id="ProtNLM"/>
    </source>
</evidence>
<dbReference type="Proteomes" id="UP001500467">
    <property type="component" value="Unassembled WGS sequence"/>
</dbReference>
<keyword evidence="4" id="KW-1185">Reference proteome</keyword>
<feature type="compositionally biased region" description="Basic and acidic residues" evidence="1">
    <location>
        <begin position="132"/>
        <end position="142"/>
    </location>
</feature>
<dbReference type="RefSeq" id="WP_253853941.1">
    <property type="nucleotide sequence ID" value="NZ_BAAALM010000010.1"/>
</dbReference>
<comment type="caution">
    <text evidence="3">The sequence shown here is derived from an EMBL/GenBank/DDBJ whole genome shotgun (WGS) entry which is preliminary data.</text>
</comment>
<evidence type="ECO:0000313" key="3">
    <source>
        <dbReference type="EMBL" id="GAA1208950.1"/>
    </source>
</evidence>
<feature type="signal peptide" evidence="2">
    <location>
        <begin position="1"/>
        <end position="22"/>
    </location>
</feature>
<evidence type="ECO:0000256" key="2">
    <source>
        <dbReference type="SAM" id="SignalP"/>
    </source>
</evidence>
<reference evidence="3 4" key="1">
    <citation type="journal article" date="2019" name="Int. J. Syst. Evol. Microbiol.">
        <title>The Global Catalogue of Microorganisms (GCM) 10K type strain sequencing project: providing services to taxonomists for standard genome sequencing and annotation.</title>
        <authorList>
            <consortium name="The Broad Institute Genomics Platform"/>
            <consortium name="The Broad Institute Genome Sequencing Center for Infectious Disease"/>
            <person name="Wu L."/>
            <person name="Ma J."/>
        </authorList>
    </citation>
    <scope>NUCLEOTIDE SEQUENCE [LARGE SCALE GENOMIC DNA]</scope>
    <source>
        <strain evidence="3 4">JCM 13022</strain>
    </source>
</reference>
<feature type="region of interest" description="Disordered" evidence="1">
    <location>
        <begin position="122"/>
        <end position="142"/>
    </location>
</feature>
<dbReference type="EMBL" id="BAAALM010000010">
    <property type="protein sequence ID" value="GAA1208950.1"/>
    <property type="molecule type" value="Genomic_DNA"/>
</dbReference>
<evidence type="ECO:0000313" key="4">
    <source>
        <dbReference type="Proteomes" id="UP001500467"/>
    </source>
</evidence>